<feature type="domain" description="MBG" evidence="2">
    <location>
        <begin position="473"/>
        <end position="551"/>
    </location>
</feature>
<protein>
    <recommendedName>
        <fullName evidence="5">DUF1566 domain-containing protein</fullName>
    </recommendedName>
</protein>
<organism evidence="3 4">
    <name type="scientific">Sphaerochaeta globosa (strain ATCC BAA-1886 / DSM 22777 / Buddy)</name>
    <name type="common">Spirochaeta sp. (strain Buddy)</name>
    <dbReference type="NCBI Taxonomy" id="158189"/>
    <lineage>
        <taxon>Bacteria</taxon>
        <taxon>Pseudomonadati</taxon>
        <taxon>Spirochaetota</taxon>
        <taxon>Spirochaetia</taxon>
        <taxon>Spirochaetales</taxon>
        <taxon>Sphaerochaetaceae</taxon>
        <taxon>Sphaerochaeta</taxon>
    </lineage>
</organism>
<evidence type="ECO:0000259" key="1">
    <source>
        <dbReference type="Pfam" id="PF18657"/>
    </source>
</evidence>
<evidence type="ECO:0000259" key="2">
    <source>
        <dbReference type="Pfam" id="PF18676"/>
    </source>
</evidence>
<feature type="domain" description="YDG" evidence="1">
    <location>
        <begin position="293"/>
        <end position="366"/>
    </location>
</feature>
<feature type="domain" description="YDG" evidence="1">
    <location>
        <begin position="380"/>
        <end position="458"/>
    </location>
</feature>
<dbReference type="InterPro" id="IPR041286">
    <property type="entry name" value="MBG_2"/>
</dbReference>
<accession>F0RRQ2</accession>
<dbReference type="eggNOG" id="COG3210">
    <property type="taxonomic scope" value="Bacteria"/>
</dbReference>
<reference evidence="4" key="1">
    <citation type="submission" date="2011-02" db="EMBL/GenBank/DDBJ databases">
        <title>Complete sequence of Spirochaeta sp. Buddy.</title>
        <authorList>
            <person name="Lucas S."/>
            <person name="Copeland A."/>
            <person name="Lapidus A."/>
            <person name="Cheng J.-F."/>
            <person name="Goodwin L."/>
            <person name="Pitluck S."/>
            <person name="Zeytun A."/>
            <person name="Detter J.C."/>
            <person name="Han C."/>
            <person name="Tapia R."/>
            <person name="Land M."/>
            <person name="Hauser L."/>
            <person name="Kyrpides N."/>
            <person name="Ivanova N."/>
            <person name="Mikhailova N."/>
            <person name="Pagani I."/>
            <person name="Ritalahti K.M."/>
            <person name="Loeffler F.E."/>
            <person name="Woyke T."/>
        </authorList>
    </citation>
    <scope>NUCLEOTIDE SEQUENCE [LARGE SCALE GENOMIC DNA]</scope>
    <source>
        <strain evidence="4">ATCC BAA-1886 / DSM 22777 / Buddy</strain>
    </source>
</reference>
<feature type="domain" description="YDG" evidence="1">
    <location>
        <begin position="205"/>
        <end position="280"/>
    </location>
</feature>
<dbReference type="Pfam" id="PF18676">
    <property type="entry name" value="MBG_2"/>
    <property type="match status" value="2"/>
</dbReference>
<keyword evidence="4" id="KW-1185">Reference proteome</keyword>
<dbReference type="PROSITE" id="PS51257">
    <property type="entry name" value="PROKAR_LIPOPROTEIN"/>
    <property type="match status" value="1"/>
</dbReference>
<dbReference type="Proteomes" id="UP000008466">
    <property type="component" value="Chromosome"/>
</dbReference>
<dbReference type="STRING" id="158189.SpiBuddy_2498"/>
<feature type="domain" description="MBG" evidence="2">
    <location>
        <begin position="633"/>
        <end position="709"/>
    </location>
</feature>
<sequence>MKNINTTLSIISIVILCTLLSFVGCSDMMATLGNISLTIDLDTPEVEVASYTLEGNLVDTATRFTLNNITPPRHTLTELKQGRWNLSVKAFDDQGSQIGIGTKAVDLKEGQIVDTSLLVVFSQSTPLASAFTITGPSRHDSREGSVAGTTVKMEYRLASAAEDAPFSACSAGITLLIPGTYKVRYAAAHGLQASECLTVTVPAYTPIQLTITSTSLTTTKEYDGTNTVQGSITPGTLSGMLSGDEVTVHTQAVYDSSSVGNSKTITVTYFLGGADANNYLKPVDAAVTGIIQQKQLSITGTSVDTSKEYDNATRAEVSNLGSLVGVIGSEQVSVTASAVYRDKNAGTGKQITVTYALTGDDKDNYLKPVDDASFAGTITRKALTANLPSIQLSKEYDGTTAVFTTSGSLDEDDVIPGDDVQIHAQASYNSATAGDEKTITVTYNLRGDDANNYTLLADSSNSSLPGVISKRRLTATVGNHTKIYGQANPSFTVNVTGFVNGETASTAGDYVAPIASTAATTTTDTGNYEISISGGSATNYSFNTSDTGTLTINKATYDMSAVSFTDKTVTYNGTEQSLPISGTLPSGVTVSYTDNAKTDAGTYTATAHFSGDATNYEAIADKTATLTINKAVLTATVGDYSKTYGTANPVFTVSVTGFVNGETALTAGDYVAPTASTAATTTTDTGNYEISISGGSATNYSFNTSDTGTLIIEPITMTGSVILTGSWTYGETLTAVPTLTNAGPAPTYIWVRNGGLIAGATESTYTLTEADIGYSIKVAINATAGNYKGQVVSTAANISKAAGASFSGTISAYYPYSPATKTIVNVTGFDVNQTGLEANISTDGTTYGSYDELEIDSRGRAMISTTSATKVKIRYKETPTAFPGADLVLNVAEQDLAIGDYYAGGVVGYIYQTYDPGYVEGQLHGLIAAKSDTSTNGSKWSTNTTLTIGTGIGIGTGSSNTDAIILALGGSEIGMYGAKEARLYTNGDYNDWFLPSWHELLKLRDNRVVIGNFVASVYMSSSESTQPGWDPWPYFHAVYFDGDMRNHVFDKPAVTPIRAVRYF</sequence>
<gene>
    <name evidence="3" type="ordered locus">SpiBuddy_2498</name>
</gene>
<dbReference type="KEGG" id="sbu:SpiBuddy_2498"/>
<dbReference type="Gene3D" id="2.60.40.2700">
    <property type="match status" value="1"/>
</dbReference>
<evidence type="ECO:0008006" key="5">
    <source>
        <dbReference type="Google" id="ProtNLM"/>
    </source>
</evidence>
<dbReference type="Gene3D" id="3.30.160.710">
    <property type="match status" value="2"/>
</dbReference>
<dbReference type="eggNOG" id="COG1357">
    <property type="taxonomic scope" value="Bacteria"/>
</dbReference>
<dbReference type="RefSeq" id="WP_013608156.1">
    <property type="nucleotide sequence ID" value="NC_015152.1"/>
</dbReference>
<dbReference type="InterPro" id="IPR041248">
    <property type="entry name" value="YDG"/>
</dbReference>
<dbReference type="Pfam" id="PF18657">
    <property type="entry name" value="YDG"/>
    <property type="match status" value="3"/>
</dbReference>
<dbReference type="EMBL" id="CP002541">
    <property type="protein sequence ID" value="ADY14311.1"/>
    <property type="molecule type" value="Genomic_DNA"/>
</dbReference>
<name>F0RRQ2_SPHGB</name>
<dbReference type="OrthoDB" id="371260at2"/>
<evidence type="ECO:0000313" key="4">
    <source>
        <dbReference type="Proteomes" id="UP000008466"/>
    </source>
</evidence>
<dbReference type="AlphaFoldDB" id="F0RRQ2"/>
<evidence type="ECO:0000313" key="3">
    <source>
        <dbReference type="EMBL" id="ADY14311.1"/>
    </source>
</evidence>
<proteinExistence type="predicted"/>
<dbReference type="HOGENOM" id="CLU_288835_0_0_12"/>